<accession>A0ACC1A7C8</accession>
<organism evidence="1 2">
    <name type="scientific">Pistacia atlantica</name>
    <dbReference type="NCBI Taxonomy" id="434234"/>
    <lineage>
        <taxon>Eukaryota</taxon>
        <taxon>Viridiplantae</taxon>
        <taxon>Streptophyta</taxon>
        <taxon>Embryophyta</taxon>
        <taxon>Tracheophyta</taxon>
        <taxon>Spermatophyta</taxon>
        <taxon>Magnoliopsida</taxon>
        <taxon>eudicotyledons</taxon>
        <taxon>Gunneridae</taxon>
        <taxon>Pentapetalae</taxon>
        <taxon>rosids</taxon>
        <taxon>malvids</taxon>
        <taxon>Sapindales</taxon>
        <taxon>Anacardiaceae</taxon>
        <taxon>Pistacia</taxon>
    </lineage>
</organism>
<evidence type="ECO:0000313" key="2">
    <source>
        <dbReference type="Proteomes" id="UP001164250"/>
    </source>
</evidence>
<name>A0ACC1A7C8_9ROSI</name>
<reference evidence="2" key="1">
    <citation type="journal article" date="2023" name="G3 (Bethesda)">
        <title>Genome assembly and association tests identify interacting loci associated with vigor, precocity, and sex in interspecific pistachio rootstocks.</title>
        <authorList>
            <person name="Palmer W."/>
            <person name="Jacygrad E."/>
            <person name="Sagayaradj S."/>
            <person name="Cavanaugh K."/>
            <person name="Han R."/>
            <person name="Bertier L."/>
            <person name="Beede B."/>
            <person name="Kafkas S."/>
            <person name="Golino D."/>
            <person name="Preece J."/>
            <person name="Michelmore R."/>
        </authorList>
    </citation>
    <scope>NUCLEOTIDE SEQUENCE [LARGE SCALE GENOMIC DNA]</scope>
</reference>
<gene>
    <name evidence="1" type="ORF">Patl1_10361</name>
</gene>
<proteinExistence type="predicted"/>
<evidence type="ECO:0000313" key="1">
    <source>
        <dbReference type="EMBL" id="KAJ0082722.1"/>
    </source>
</evidence>
<protein>
    <submittedName>
        <fullName evidence="1">Uncharacterized protein</fullName>
    </submittedName>
</protein>
<dbReference type="EMBL" id="CM047908">
    <property type="protein sequence ID" value="KAJ0082722.1"/>
    <property type="molecule type" value="Genomic_DNA"/>
</dbReference>
<comment type="caution">
    <text evidence="1">The sequence shown here is derived from an EMBL/GenBank/DDBJ whole genome shotgun (WGS) entry which is preliminary data.</text>
</comment>
<keyword evidence="2" id="KW-1185">Reference proteome</keyword>
<dbReference type="Proteomes" id="UP001164250">
    <property type="component" value="Chromosome 12"/>
</dbReference>
<sequence>MKLIIHYGLNLWRCALEHVAKLVTSPEQQQNLQLKILILEHGSYKIKR</sequence>